<accession>A0A6L2KZN6</accession>
<organism evidence="1">
    <name type="scientific">Tanacetum cinerariifolium</name>
    <name type="common">Dalmatian daisy</name>
    <name type="synonym">Chrysanthemum cinerariifolium</name>
    <dbReference type="NCBI Taxonomy" id="118510"/>
    <lineage>
        <taxon>Eukaryota</taxon>
        <taxon>Viridiplantae</taxon>
        <taxon>Streptophyta</taxon>
        <taxon>Embryophyta</taxon>
        <taxon>Tracheophyta</taxon>
        <taxon>Spermatophyta</taxon>
        <taxon>Magnoliopsida</taxon>
        <taxon>eudicotyledons</taxon>
        <taxon>Gunneridae</taxon>
        <taxon>Pentapetalae</taxon>
        <taxon>asterids</taxon>
        <taxon>campanulids</taxon>
        <taxon>Asterales</taxon>
        <taxon>Asteraceae</taxon>
        <taxon>Asteroideae</taxon>
        <taxon>Anthemideae</taxon>
        <taxon>Anthemidinae</taxon>
        <taxon>Tanacetum</taxon>
    </lineage>
</organism>
<sequence length="161" mass="18315">MNSILPPLLNSRQLGYIQRTSPKVEEMIKKLELTIEARDDVDQARIIVRDNLDDGGIPSSAPVITGRALTELTELSGESKIPDFMKFCFLQHIAEEKAFANLLQNQCEDMRSRLSKLHVMIREMEDMDDHLAVFDSLDSLRDTVRSENDKLASLTQLLEQV</sequence>
<dbReference type="EMBL" id="BKCJ010003330">
    <property type="protein sequence ID" value="GEU54429.1"/>
    <property type="molecule type" value="Genomic_DNA"/>
</dbReference>
<proteinExistence type="predicted"/>
<reference evidence="1" key="1">
    <citation type="journal article" date="2019" name="Sci. Rep.">
        <title>Draft genome of Tanacetum cinerariifolium, the natural source of mosquito coil.</title>
        <authorList>
            <person name="Yamashiro T."/>
            <person name="Shiraishi A."/>
            <person name="Satake H."/>
            <person name="Nakayama K."/>
        </authorList>
    </citation>
    <scope>NUCLEOTIDE SEQUENCE</scope>
</reference>
<gene>
    <name evidence="1" type="ORF">Tci_026407</name>
</gene>
<name>A0A6L2KZN6_TANCI</name>
<protein>
    <submittedName>
        <fullName evidence="1">Uncharacterized protein</fullName>
    </submittedName>
</protein>
<evidence type="ECO:0000313" key="1">
    <source>
        <dbReference type="EMBL" id="GEU54429.1"/>
    </source>
</evidence>
<comment type="caution">
    <text evidence="1">The sequence shown here is derived from an EMBL/GenBank/DDBJ whole genome shotgun (WGS) entry which is preliminary data.</text>
</comment>
<dbReference type="AlphaFoldDB" id="A0A6L2KZN6"/>